<protein>
    <submittedName>
        <fullName evidence="9">Iron complex transport system permease protein</fullName>
    </submittedName>
</protein>
<feature type="transmembrane region" description="Helical" evidence="8">
    <location>
        <begin position="142"/>
        <end position="164"/>
    </location>
</feature>
<dbReference type="InterPro" id="IPR000522">
    <property type="entry name" value="ABC_transptr_permease_BtuC"/>
</dbReference>
<dbReference type="AlphaFoldDB" id="A0A2N3WYW2"/>
<evidence type="ECO:0000256" key="4">
    <source>
        <dbReference type="ARBA" id="ARBA00022475"/>
    </source>
</evidence>
<keyword evidence="6 8" id="KW-1133">Transmembrane helix</keyword>
<dbReference type="SUPFAM" id="SSF81345">
    <property type="entry name" value="ABC transporter involved in vitamin B12 uptake, BtuC"/>
    <property type="match status" value="1"/>
</dbReference>
<evidence type="ECO:0000313" key="9">
    <source>
        <dbReference type="EMBL" id="PKV99055.1"/>
    </source>
</evidence>
<accession>A0A2N3WYW2</accession>
<reference evidence="9 10" key="1">
    <citation type="submission" date="2017-12" db="EMBL/GenBank/DDBJ databases">
        <title>Sequencing the genomes of 1000 Actinobacteria strains.</title>
        <authorList>
            <person name="Klenk H.-P."/>
        </authorList>
    </citation>
    <scope>NUCLEOTIDE SEQUENCE [LARGE SCALE GENOMIC DNA]</scope>
    <source>
        <strain evidence="9 10">DSM 44489</strain>
    </source>
</reference>
<feature type="transmembrane region" description="Helical" evidence="8">
    <location>
        <begin position="216"/>
        <end position="243"/>
    </location>
</feature>
<keyword evidence="5 8" id="KW-0812">Transmembrane</keyword>
<dbReference type="OrthoDB" id="4455417at2"/>
<feature type="transmembrane region" description="Helical" evidence="8">
    <location>
        <begin position="331"/>
        <end position="350"/>
    </location>
</feature>
<sequence length="360" mass="35882">MSTVRAVRLGPVSWQLRLRTTAVLVAGVALLGAAGCVALALGTYTMPDGGPVTPGDVVAVLTGGGDEGLAYVVWDLRLPRILTGALVGAALALSGAITQGIARNPLSSPDILGVTAGSSVAAVAVIALSGSRGQISGAAAEIGVPVASMLGGLLAALGVFVLAWRGGIEGYRLVLVGLGAGSLLSSVTFWLLSVGDVDIATRAVTWLTGSLNGSSWIQVTPVAIALALLVPVVLGGTHLLGALHFGDDTARSLGVRLNAARLTLLVLAVLLAGVATASAGAIIFIALAVPQVALRLTGSAQPPLLTSAMLGAAFTVTADLVARTLLPAGELPVGVITAVLGAPYLIYLLMRRNRVGKAGV</sequence>
<evidence type="ECO:0000256" key="7">
    <source>
        <dbReference type="ARBA" id="ARBA00023136"/>
    </source>
</evidence>
<feature type="transmembrane region" description="Helical" evidence="8">
    <location>
        <begin position="21"/>
        <end position="44"/>
    </location>
</feature>
<evidence type="ECO:0000256" key="1">
    <source>
        <dbReference type="ARBA" id="ARBA00004651"/>
    </source>
</evidence>
<feature type="transmembrane region" description="Helical" evidence="8">
    <location>
        <begin position="81"/>
        <end position="102"/>
    </location>
</feature>
<feature type="transmembrane region" description="Helical" evidence="8">
    <location>
        <begin position="264"/>
        <end position="289"/>
    </location>
</feature>
<keyword evidence="4" id="KW-1003">Cell membrane</keyword>
<dbReference type="Pfam" id="PF01032">
    <property type="entry name" value="FecCD"/>
    <property type="match status" value="1"/>
</dbReference>
<evidence type="ECO:0000256" key="2">
    <source>
        <dbReference type="ARBA" id="ARBA00007935"/>
    </source>
</evidence>
<comment type="subcellular location">
    <subcellularLocation>
        <location evidence="1">Cell membrane</location>
        <topology evidence="1">Multi-pass membrane protein</topology>
    </subcellularLocation>
</comment>
<dbReference type="RefSeq" id="WP_101463410.1">
    <property type="nucleotide sequence ID" value="NZ_PJMW01000001.1"/>
</dbReference>
<evidence type="ECO:0000256" key="8">
    <source>
        <dbReference type="SAM" id="Phobius"/>
    </source>
</evidence>
<evidence type="ECO:0000313" key="10">
    <source>
        <dbReference type="Proteomes" id="UP000233766"/>
    </source>
</evidence>
<dbReference type="PANTHER" id="PTHR30472:SF24">
    <property type="entry name" value="FERRIC ENTEROBACTIN TRANSPORT SYSTEM PERMEASE PROTEIN FEPG"/>
    <property type="match status" value="1"/>
</dbReference>
<feature type="transmembrane region" description="Helical" evidence="8">
    <location>
        <begin position="171"/>
        <end position="192"/>
    </location>
</feature>
<dbReference type="PANTHER" id="PTHR30472">
    <property type="entry name" value="FERRIC ENTEROBACTIN TRANSPORT SYSTEM PERMEASE PROTEIN"/>
    <property type="match status" value="1"/>
</dbReference>
<evidence type="ECO:0000256" key="6">
    <source>
        <dbReference type="ARBA" id="ARBA00022989"/>
    </source>
</evidence>
<keyword evidence="7 8" id="KW-0472">Membrane</keyword>
<keyword evidence="10" id="KW-1185">Reference proteome</keyword>
<feature type="transmembrane region" description="Helical" evidence="8">
    <location>
        <begin position="111"/>
        <end position="130"/>
    </location>
</feature>
<dbReference type="GO" id="GO:0033214">
    <property type="term" value="P:siderophore-iron import into cell"/>
    <property type="evidence" value="ECO:0007669"/>
    <property type="project" value="TreeGrafter"/>
</dbReference>
<dbReference type="InterPro" id="IPR037294">
    <property type="entry name" value="ABC_BtuC-like"/>
</dbReference>
<evidence type="ECO:0000256" key="5">
    <source>
        <dbReference type="ARBA" id="ARBA00022692"/>
    </source>
</evidence>
<dbReference type="CDD" id="cd06550">
    <property type="entry name" value="TM_ABC_iron-siderophores_like"/>
    <property type="match status" value="1"/>
</dbReference>
<dbReference type="GO" id="GO:0005886">
    <property type="term" value="C:plasma membrane"/>
    <property type="evidence" value="ECO:0007669"/>
    <property type="project" value="UniProtKB-SubCell"/>
</dbReference>
<organism evidence="9 10">
    <name type="scientific">Nocardia fluminea</name>
    <dbReference type="NCBI Taxonomy" id="134984"/>
    <lineage>
        <taxon>Bacteria</taxon>
        <taxon>Bacillati</taxon>
        <taxon>Actinomycetota</taxon>
        <taxon>Actinomycetes</taxon>
        <taxon>Mycobacteriales</taxon>
        <taxon>Nocardiaceae</taxon>
        <taxon>Nocardia</taxon>
    </lineage>
</organism>
<keyword evidence="3" id="KW-0813">Transport</keyword>
<gene>
    <name evidence="9" type="ORF">ATK86_1096</name>
</gene>
<dbReference type="Gene3D" id="1.10.3470.10">
    <property type="entry name" value="ABC transporter involved in vitamin B12 uptake, BtuC"/>
    <property type="match status" value="1"/>
</dbReference>
<proteinExistence type="inferred from homology"/>
<name>A0A2N3WYW2_9NOCA</name>
<dbReference type="EMBL" id="PJMW01000001">
    <property type="protein sequence ID" value="PKV99055.1"/>
    <property type="molecule type" value="Genomic_DNA"/>
</dbReference>
<dbReference type="GO" id="GO:0022857">
    <property type="term" value="F:transmembrane transporter activity"/>
    <property type="evidence" value="ECO:0007669"/>
    <property type="project" value="InterPro"/>
</dbReference>
<comment type="similarity">
    <text evidence="2">Belongs to the binding-protein-dependent transport system permease family. FecCD subfamily.</text>
</comment>
<comment type="caution">
    <text evidence="9">The sequence shown here is derived from an EMBL/GenBank/DDBJ whole genome shotgun (WGS) entry which is preliminary data.</text>
</comment>
<dbReference type="Proteomes" id="UP000233766">
    <property type="component" value="Unassembled WGS sequence"/>
</dbReference>
<evidence type="ECO:0000256" key="3">
    <source>
        <dbReference type="ARBA" id="ARBA00022448"/>
    </source>
</evidence>